<protein>
    <submittedName>
        <fullName evidence="1">PMSR-domain-containing protein</fullName>
    </submittedName>
</protein>
<reference evidence="1 2" key="1">
    <citation type="journal article" date="2022" name="New Phytol.">
        <title>Ecological generalism drives hyperdiversity of secondary metabolite gene clusters in xylarialean endophytes.</title>
        <authorList>
            <person name="Franco M.E.E."/>
            <person name="Wisecaver J.H."/>
            <person name="Arnold A.E."/>
            <person name="Ju Y.M."/>
            <person name="Slot J.C."/>
            <person name="Ahrendt S."/>
            <person name="Moore L.P."/>
            <person name="Eastman K.E."/>
            <person name="Scott K."/>
            <person name="Konkel Z."/>
            <person name="Mondo S.J."/>
            <person name="Kuo A."/>
            <person name="Hayes R.D."/>
            <person name="Haridas S."/>
            <person name="Andreopoulos B."/>
            <person name="Riley R."/>
            <person name="LaButti K."/>
            <person name="Pangilinan J."/>
            <person name="Lipzen A."/>
            <person name="Amirebrahimi M."/>
            <person name="Yan J."/>
            <person name="Adam C."/>
            <person name="Keymanesh K."/>
            <person name="Ng V."/>
            <person name="Louie K."/>
            <person name="Northen T."/>
            <person name="Drula E."/>
            <person name="Henrissat B."/>
            <person name="Hsieh H.M."/>
            <person name="Youens-Clark K."/>
            <person name="Lutzoni F."/>
            <person name="Miadlikowska J."/>
            <person name="Eastwood D.C."/>
            <person name="Hamelin R.C."/>
            <person name="Grigoriev I.V."/>
            <person name="U'Ren J.M."/>
        </authorList>
    </citation>
    <scope>NUCLEOTIDE SEQUENCE [LARGE SCALE GENOMIC DNA]</scope>
    <source>
        <strain evidence="1 2">CBS 119005</strain>
    </source>
</reference>
<name>A0ACB9Z1B6_9PEZI</name>
<gene>
    <name evidence="1" type="ORF">F4820DRAFT_295494</name>
</gene>
<accession>A0ACB9Z1B6</accession>
<sequence>MTTSPTDPTTKSFLTVQSTVAAAIAIAIAVTMAFTMPTFASRLFRPFTSSARLGITADTSGGASASSATIPEGAEKATIAAGCFWGVEHMYRKHFGNKGLYDARVGYTGGDLNNPSYRAVCGGQTGHAESLQLHYDPSRITYGQILEFFYRLHDPTTSDRQGPDVGPQYRSAIYYHGEDQERVAREITKKADEQWYKGGVVTEVAPAGRWWDAEDYHQQYLHHNPAGYECPTHFLRTFPPLQ</sequence>
<evidence type="ECO:0000313" key="1">
    <source>
        <dbReference type="EMBL" id="KAI4865492.1"/>
    </source>
</evidence>
<comment type="caution">
    <text evidence="1">The sequence shown here is derived from an EMBL/GenBank/DDBJ whole genome shotgun (WGS) entry which is preliminary data.</text>
</comment>
<evidence type="ECO:0000313" key="2">
    <source>
        <dbReference type="Proteomes" id="UP001497700"/>
    </source>
</evidence>
<dbReference type="EMBL" id="MU393471">
    <property type="protein sequence ID" value="KAI4865492.1"/>
    <property type="molecule type" value="Genomic_DNA"/>
</dbReference>
<proteinExistence type="predicted"/>
<dbReference type="Proteomes" id="UP001497700">
    <property type="component" value="Unassembled WGS sequence"/>
</dbReference>
<keyword evidence="2" id="KW-1185">Reference proteome</keyword>
<organism evidence="1 2">
    <name type="scientific">Hypoxylon rubiginosum</name>
    <dbReference type="NCBI Taxonomy" id="110542"/>
    <lineage>
        <taxon>Eukaryota</taxon>
        <taxon>Fungi</taxon>
        <taxon>Dikarya</taxon>
        <taxon>Ascomycota</taxon>
        <taxon>Pezizomycotina</taxon>
        <taxon>Sordariomycetes</taxon>
        <taxon>Xylariomycetidae</taxon>
        <taxon>Xylariales</taxon>
        <taxon>Hypoxylaceae</taxon>
        <taxon>Hypoxylon</taxon>
    </lineage>
</organism>